<evidence type="ECO:0000256" key="3">
    <source>
        <dbReference type="ARBA" id="ARBA00022475"/>
    </source>
</evidence>
<sequence>MNITQRRRLHNGILAVVILLLALICAIPLWVILINSFKTPSDMTMDPFGLPRSWSLSNYQQAFESLPIGQAFLNTIIVTVLSVVVEVLVGAMAAYGMIMKKSRFTAAVGAFLMLSFVIPGQTLIIPQYKMLANTGLVDNLLSLVVIYSAGACFCYYLIVGYMRGLPQSLFEAAKLDGAGPWRIFFQIVLPLIRPILITSIVFQTMGAWNDFMTANIYLQSVDKQTIIVQVFAAQGRFNTNWPLFMAVTTVALIPVFVFFLISQKWIVSGLVAGSVKG</sequence>
<dbReference type="Gene3D" id="1.10.3720.10">
    <property type="entry name" value="MetI-like"/>
    <property type="match status" value="1"/>
</dbReference>
<keyword evidence="3" id="KW-1003">Cell membrane</keyword>
<dbReference type="GO" id="GO:0055085">
    <property type="term" value="P:transmembrane transport"/>
    <property type="evidence" value="ECO:0007669"/>
    <property type="project" value="InterPro"/>
</dbReference>
<evidence type="ECO:0000256" key="5">
    <source>
        <dbReference type="ARBA" id="ARBA00022989"/>
    </source>
</evidence>
<reference evidence="9" key="2">
    <citation type="submission" date="2021-09" db="EMBL/GenBank/DDBJ databases">
        <authorList>
            <person name="Gilroy R."/>
        </authorList>
    </citation>
    <scope>NUCLEOTIDE SEQUENCE</scope>
    <source>
        <strain evidence="9">578</strain>
    </source>
</reference>
<feature type="transmembrane region" description="Helical" evidence="7">
    <location>
        <begin position="107"/>
        <end position="128"/>
    </location>
</feature>
<dbReference type="InterPro" id="IPR035906">
    <property type="entry name" value="MetI-like_sf"/>
</dbReference>
<feature type="transmembrane region" description="Helical" evidence="7">
    <location>
        <begin position="71"/>
        <end position="95"/>
    </location>
</feature>
<comment type="similarity">
    <text evidence="7">Belongs to the binding-protein-dependent transport system permease family.</text>
</comment>
<keyword evidence="6 7" id="KW-0472">Membrane</keyword>
<dbReference type="AlphaFoldDB" id="A0A921KBI0"/>
<evidence type="ECO:0000256" key="2">
    <source>
        <dbReference type="ARBA" id="ARBA00022448"/>
    </source>
</evidence>
<dbReference type="Proteomes" id="UP000715651">
    <property type="component" value="Unassembled WGS sequence"/>
</dbReference>
<feature type="transmembrane region" description="Helical" evidence="7">
    <location>
        <begin position="12"/>
        <end position="33"/>
    </location>
</feature>
<dbReference type="SUPFAM" id="SSF161098">
    <property type="entry name" value="MetI-like"/>
    <property type="match status" value="1"/>
</dbReference>
<dbReference type="PROSITE" id="PS50928">
    <property type="entry name" value="ABC_TM1"/>
    <property type="match status" value="1"/>
</dbReference>
<comment type="caution">
    <text evidence="9">The sequence shown here is derived from an EMBL/GenBank/DDBJ whole genome shotgun (WGS) entry which is preliminary data.</text>
</comment>
<protein>
    <submittedName>
        <fullName evidence="9">Carbohydrate ABC transporter permease</fullName>
    </submittedName>
</protein>
<keyword evidence="4 7" id="KW-0812">Transmembrane</keyword>
<evidence type="ECO:0000259" key="8">
    <source>
        <dbReference type="PROSITE" id="PS50928"/>
    </source>
</evidence>
<keyword evidence="5 7" id="KW-1133">Transmembrane helix</keyword>
<evidence type="ECO:0000256" key="1">
    <source>
        <dbReference type="ARBA" id="ARBA00004651"/>
    </source>
</evidence>
<proteinExistence type="inferred from homology"/>
<feature type="transmembrane region" description="Helical" evidence="7">
    <location>
        <begin position="241"/>
        <end position="261"/>
    </location>
</feature>
<organism evidence="9 10">
    <name type="scientific">Aeriscardovia aeriphila</name>
    <dbReference type="NCBI Taxonomy" id="218139"/>
    <lineage>
        <taxon>Bacteria</taxon>
        <taxon>Bacillati</taxon>
        <taxon>Actinomycetota</taxon>
        <taxon>Actinomycetes</taxon>
        <taxon>Bifidobacteriales</taxon>
        <taxon>Bifidobacteriaceae</taxon>
        <taxon>Aeriscardovia</taxon>
    </lineage>
</organism>
<evidence type="ECO:0000256" key="7">
    <source>
        <dbReference type="RuleBase" id="RU363032"/>
    </source>
</evidence>
<dbReference type="InterPro" id="IPR000515">
    <property type="entry name" value="MetI-like"/>
</dbReference>
<dbReference type="PANTHER" id="PTHR43744">
    <property type="entry name" value="ABC TRANSPORTER PERMEASE PROTEIN MG189-RELATED-RELATED"/>
    <property type="match status" value="1"/>
</dbReference>
<comment type="subcellular location">
    <subcellularLocation>
        <location evidence="1 7">Cell membrane</location>
        <topology evidence="1 7">Multi-pass membrane protein</topology>
    </subcellularLocation>
</comment>
<evidence type="ECO:0000256" key="6">
    <source>
        <dbReference type="ARBA" id="ARBA00023136"/>
    </source>
</evidence>
<name>A0A921KBI0_9BIFI</name>
<reference evidence="9" key="1">
    <citation type="journal article" date="2021" name="PeerJ">
        <title>Extensive microbial diversity within the chicken gut microbiome revealed by metagenomics and culture.</title>
        <authorList>
            <person name="Gilroy R."/>
            <person name="Ravi A."/>
            <person name="Getino M."/>
            <person name="Pursley I."/>
            <person name="Horton D.L."/>
            <person name="Alikhan N.F."/>
            <person name="Baker D."/>
            <person name="Gharbi K."/>
            <person name="Hall N."/>
            <person name="Watson M."/>
            <person name="Adriaenssens E.M."/>
            <person name="Foster-Nyarko E."/>
            <person name="Jarju S."/>
            <person name="Secka A."/>
            <person name="Antonio M."/>
            <person name="Oren A."/>
            <person name="Chaudhuri R.R."/>
            <person name="La Ragione R."/>
            <person name="Hildebrand F."/>
            <person name="Pallen M.J."/>
        </authorList>
    </citation>
    <scope>NUCLEOTIDE SEQUENCE</scope>
    <source>
        <strain evidence="9">578</strain>
    </source>
</reference>
<accession>A0A921KBI0</accession>
<feature type="domain" description="ABC transmembrane type-1" evidence="8">
    <location>
        <begin position="72"/>
        <end position="262"/>
    </location>
</feature>
<gene>
    <name evidence="9" type="ORF">K8U78_04760</name>
</gene>
<feature type="transmembrane region" description="Helical" evidence="7">
    <location>
        <begin position="140"/>
        <end position="162"/>
    </location>
</feature>
<evidence type="ECO:0000313" key="10">
    <source>
        <dbReference type="Proteomes" id="UP000715651"/>
    </source>
</evidence>
<evidence type="ECO:0000256" key="4">
    <source>
        <dbReference type="ARBA" id="ARBA00022692"/>
    </source>
</evidence>
<keyword evidence="2 7" id="KW-0813">Transport</keyword>
<evidence type="ECO:0000313" key="9">
    <source>
        <dbReference type="EMBL" id="HJF18441.1"/>
    </source>
</evidence>
<dbReference type="Pfam" id="PF00528">
    <property type="entry name" value="BPD_transp_1"/>
    <property type="match status" value="1"/>
</dbReference>
<dbReference type="CDD" id="cd06261">
    <property type="entry name" value="TM_PBP2"/>
    <property type="match status" value="1"/>
</dbReference>
<dbReference type="EMBL" id="DYWK01000006">
    <property type="protein sequence ID" value="HJF18441.1"/>
    <property type="molecule type" value="Genomic_DNA"/>
</dbReference>
<dbReference type="PANTHER" id="PTHR43744:SF12">
    <property type="entry name" value="ABC TRANSPORTER PERMEASE PROTEIN MG189-RELATED"/>
    <property type="match status" value="1"/>
</dbReference>
<dbReference type="GO" id="GO:0005886">
    <property type="term" value="C:plasma membrane"/>
    <property type="evidence" value="ECO:0007669"/>
    <property type="project" value="UniProtKB-SubCell"/>
</dbReference>
<feature type="transmembrane region" description="Helical" evidence="7">
    <location>
        <begin position="183"/>
        <end position="202"/>
    </location>
</feature>